<sequence>MLSIATLKSRWTSFAGTFVAVFLGVAILSMTGLVLMSAQPEIPERYAGTQVYAQSAAVGQEDGTFTDTKPWSPERTAELVKAFEAIPGVQKAVPDRNFYAQAVIDGKPVGDQDSGNPQGHSWSSAALAPYSISEGNPPSKQDDVVVEKSLGVSPGSKISLLTGDGPKDFTVTGTVDAPGFYVTDATAAKLASGVRIIGLVTAPDADLAAVESAAKAAQGTDGRVLAGAARTGLELKGDERVRWIGQQILVAMGSLGGFVSIFVVASTFAFSVVQRRRELGLLRTIGATPKQVKRMMFGEAIAIGVVAGIAGMILGTAMAPLLGNLLVSAGLQPANFAVKTQAAPLLGSFVAGLAVAVAGVWAAGRRASQIRPLEALREAAVDKKPMTRARWIAGGAVSGIGVLLLLVTMLSSSEDMITNALYSAMALIVGMTLLAPVIIPPVVRTFTLPLARRDGAVGMLVREGSLAAVRRTASTAAPVLVTVGLAVLIAGMFETRASGYALDEAVSTRADSVVVPQGTPGLSAAAVQAIPGTSLLPTELYGPEASHFGAIGVTPEEFTKARSRLTVLSGSLDDLKGSESVVLNESTAKRLNVQTGQSTPLTFEDGKTVDLKVVAVITDNSAATQALLPRQTVREHDPSALTSAVYIVGSAPSQIGAELGAEVMDMATYAAAVDAEEDRLVRIFIIMLIGMSLGYTALAIANTLMMATADRKRDFAVLRLTGATNRQVLKTVAAESVLVVGIGTLLGLTVAVIALFGIKTGLSQQLGTTVSMTMPWGVIFSVVTICLLLALIASVLPARLALQAAREAR</sequence>
<proteinExistence type="inferred from homology"/>
<comment type="caution">
    <text evidence="9">The sequence shown here is derived from an EMBL/GenBank/DDBJ whole genome shotgun (WGS) entry which is preliminary data.</text>
</comment>
<dbReference type="EMBL" id="BMRG01000014">
    <property type="protein sequence ID" value="GGP74234.1"/>
    <property type="molecule type" value="Genomic_DNA"/>
</dbReference>
<protein>
    <submittedName>
        <fullName evidence="9">ABC transporter permease</fullName>
    </submittedName>
</protein>
<feature type="transmembrane region" description="Helical" evidence="7">
    <location>
        <begin position="736"/>
        <end position="758"/>
    </location>
</feature>
<keyword evidence="5 7" id="KW-0472">Membrane</keyword>
<gene>
    <name evidence="9" type="ORF">GCM10010185_54730</name>
</gene>
<feature type="transmembrane region" description="Helical" evidence="7">
    <location>
        <begin position="248"/>
        <end position="273"/>
    </location>
</feature>
<feature type="transmembrane region" description="Helical" evidence="7">
    <location>
        <begin position="778"/>
        <end position="802"/>
    </location>
</feature>
<dbReference type="PANTHER" id="PTHR30572">
    <property type="entry name" value="MEMBRANE COMPONENT OF TRANSPORTER-RELATED"/>
    <property type="match status" value="1"/>
</dbReference>
<dbReference type="AlphaFoldDB" id="A0A918ARI3"/>
<organism evidence="9 10">
    <name type="scientific">Saccharothrix coeruleofusca</name>
    <dbReference type="NCBI Taxonomy" id="33919"/>
    <lineage>
        <taxon>Bacteria</taxon>
        <taxon>Bacillati</taxon>
        <taxon>Actinomycetota</taxon>
        <taxon>Actinomycetes</taxon>
        <taxon>Pseudonocardiales</taxon>
        <taxon>Pseudonocardiaceae</taxon>
        <taxon>Saccharothrix</taxon>
    </lineage>
</organism>
<dbReference type="Proteomes" id="UP000639606">
    <property type="component" value="Unassembled WGS sequence"/>
</dbReference>
<evidence type="ECO:0000313" key="9">
    <source>
        <dbReference type="EMBL" id="GGP74234.1"/>
    </source>
</evidence>
<name>A0A918ARI3_9PSEU</name>
<dbReference type="InterPro" id="IPR050250">
    <property type="entry name" value="Macrolide_Exporter_MacB"/>
</dbReference>
<comment type="similarity">
    <text evidence="6">Belongs to the ABC-4 integral membrane protein family.</text>
</comment>
<dbReference type="GO" id="GO:0005886">
    <property type="term" value="C:plasma membrane"/>
    <property type="evidence" value="ECO:0007669"/>
    <property type="project" value="UniProtKB-SubCell"/>
</dbReference>
<dbReference type="InterPro" id="IPR003838">
    <property type="entry name" value="ABC3_permease_C"/>
</dbReference>
<reference evidence="9" key="1">
    <citation type="journal article" date="2014" name="Int. J. Syst. Evol. Microbiol.">
        <title>Complete genome sequence of Corynebacterium casei LMG S-19264T (=DSM 44701T), isolated from a smear-ripened cheese.</title>
        <authorList>
            <consortium name="US DOE Joint Genome Institute (JGI-PGF)"/>
            <person name="Walter F."/>
            <person name="Albersmeier A."/>
            <person name="Kalinowski J."/>
            <person name="Ruckert C."/>
        </authorList>
    </citation>
    <scope>NUCLEOTIDE SEQUENCE</scope>
    <source>
        <strain evidence="9">JCM 3313</strain>
    </source>
</reference>
<dbReference type="PANTHER" id="PTHR30572:SF4">
    <property type="entry name" value="ABC TRANSPORTER PERMEASE YTRF"/>
    <property type="match status" value="1"/>
</dbReference>
<comment type="subcellular location">
    <subcellularLocation>
        <location evidence="1">Cell membrane</location>
        <topology evidence="1">Multi-pass membrane protein</topology>
    </subcellularLocation>
</comment>
<evidence type="ECO:0000256" key="1">
    <source>
        <dbReference type="ARBA" id="ARBA00004651"/>
    </source>
</evidence>
<evidence type="ECO:0000256" key="6">
    <source>
        <dbReference type="ARBA" id="ARBA00038076"/>
    </source>
</evidence>
<feature type="transmembrane region" description="Helical" evidence="7">
    <location>
        <begin position="472"/>
        <end position="493"/>
    </location>
</feature>
<feature type="transmembrane region" description="Helical" evidence="7">
    <location>
        <begin position="300"/>
        <end position="322"/>
    </location>
</feature>
<feature type="domain" description="ABC3 transporter permease C-terminal" evidence="8">
    <location>
        <begin position="687"/>
        <end position="802"/>
    </location>
</feature>
<dbReference type="GO" id="GO:0022857">
    <property type="term" value="F:transmembrane transporter activity"/>
    <property type="evidence" value="ECO:0007669"/>
    <property type="project" value="TreeGrafter"/>
</dbReference>
<keyword evidence="4 7" id="KW-1133">Transmembrane helix</keyword>
<feature type="transmembrane region" description="Helical" evidence="7">
    <location>
        <begin position="422"/>
        <end position="443"/>
    </location>
</feature>
<feature type="transmembrane region" description="Helical" evidence="7">
    <location>
        <begin position="391"/>
        <end position="410"/>
    </location>
</feature>
<evidence type="ECO:0000256" key="7">
    <source>
        <dbReference type="SAM" id="Phobius"/>
    </source>
</evidence>
<evidence type="ECO:0000256" key="5">
    <source>
        <dbReference type="ARBA" id="ARBA00023136"/>
    </source>
</evidence>
<evidence type="ECO:0000256" key="3">
    <source>
        <dbReference type="ARBA" id="ARBA00022692"/>
    </source>
</evidence>
<reference evidence="9" key="2">
    <citation type="submission" date="2020-09" db="EMBL/GenBank/DDBJ databases">
        <authorList>
            <person name="Sun Q."/>
            <person name="Ohkuma M."/>
        </authorList>
    </citation>
    <scope>NUCLEOTIDE SEQUENCE</scope>
    <source>
        <strain evidence="9">JCM 3313</strain>
    </source>
</reference>
<evidence type="ECO:0000313" key="10">
    <source>
        <dbReference type="Proteomes" id="UP000639606"/>
    </source>
</evidence>
<evidence type="ECO:0000256" key="4">
    <source>
        <dbReference type="ARBA" id="ARBA00022989"/>
    </source>
</evidence>
<keyword evidence="3 7" id="KW-0812">Transmembrane</keyword>
<feature type="transmembrane region" description="Helical" evidence="7">
    <location>
        <begin position="683"/>
        <end position="705"/>
    </location>
</feature>
<dbReference type="RefSeq" id="WP_229796139.1">
    <property type="nucleotide sequence ID" value="NZ_BMRG01000014.1"/>
</dbReference>
<keyword evidence="2" id="KW-1003">Cell membrane</keyword>
<feature type="transmembrane region" description="Helical" evidence="7">
    <location>
        <begin position="12"/>
        <end position="36"/>
    </location>
</feature>
<feature type="transmembrane region" description="Helical" evidence="7">
    <location>
        <begin position="342"/>
        <end position="363"/>
    </location>
</feature>
<feature type="domain" description="ABC3 transporter permease C-terminal" evidence="8">
    <location>
        <begin position="255"/>
        <end position="370"/>
    </location>
</feature>
<keyword evidence="10" id="KW-1185">Reference proteome</keyword>
<accession>A0A918ARI3</accession>
<evidence type="ECO:0000256" key="2">
    <source>
        <dbReference type="ARBA" id="ARBA00022475"/>
    </source>
</evidence>
<evidence type="ECO:0000259" key="8">
    <source>
        <dbReference type="Pfam" id="PF02687"/>
    </source>
</evidence>
<dbReference type="Pfam" id="PF02687">
    <property type="entry name" value="FtsX"/>
    <property type="match status" value="2"/>
</dbReference>